<protein>
    <submittedName>
        <fullName evidence="2">Uncharacterized protein</fullName>
    </submittedName>
</protein>
<keyword evidence="3" id="KW-1185">Reference proteome</keyword>
<evidence type="ECO:0000313" key="2">
    <source>
        <dbReference type="EMBL" id="KAK1638842.1"/>
    </source>
</evidence>
<dbReference type="AlphaFoldDB" id="A0AAJ0EG20"/>
<dbReference type="RefSeq" id="XP_060447449.1">
    <property type="nucleotide sequence ID" value="XM_060590027.1"/>
</dbReference>
<gene>
    <name evidence="2" type="ORF">BDP81DRAFT_422796</name>
</gene>
<name>A0AAJ0EG20_9PEZI</name>
<reference evidence="2" key="1">
    <citation type="submission" date="2021-06" db="EMBL/GenBank/DDBJ databases">
        <title>Comparative genomics, transcriptomics and evolutionary studies reveal genomic signatures of adaptation to plant cell wall in hemibiotrophic fungi.</title>
        <authorList>
            <consortium name="DOE Joint Genome Institute"/>
            <person name="Baroncelli R."/>
            <person name="Diaz J.F."/>
            <person name="Benocci T."/>
            <person name="Peng M."/>
            <person name="Battaglia E."/>
            <person name="Haridas S."/>
            <person name="Andreopoulos W."/>
            <person name="Labutti K."/>
            <person name="Pangilinan J."/>
            <person name="Floch G.L."/>
            <person name="Makela M.R."/>
            <person name="Henrissat B."/>
            <person name="Grigoriev I.V."/>
            <person name="Crouch J.A."/>
            <person name="De Vries R.P."/>
            <person name="Sukno S.A."/>
            <person name="Thon M.R."/>
        </authorList>
    </citation>
    <scope>NUCLEOTIDE SEQUENCE</scope>
    <source>
        <strain evidence="2">CBS 102054</strain>
    </source>
</reference>
<comment type="caution">
    <text evidence="2">The sequence shown here is derived from an EMBL/GenBank/DDBJ whole genome shotgun (WGS) entry which is preliminary data.</text>
</comment>
<dbReference type="EMBL" id="JAHMHQ010000006">
    <property type="protein sequence ID" value="KAK1638842.1"/>
    <property type="molecule type" value="Genomic_DNA"/>
</dbReference>
<accession>A0AAJ0EG20</accession>
<sequence length="72" mass="7842">MSSRTFLTAIITGMTSRTLSTSLAPCTASTRSVARHSNFYTSSEGPVNKHAVSDPQRRLRRTVSVPNSMTEP</sequence>
<proteinExistence type="predicted"/>
<dbReference type="Proteomes" id="UP001243989">
    <property type="component" value="Unassembled WGS sequence"/>
</dbReference>
<feature type="region of interest" description="Disordered" evidence="1">
    <location>
        <begin position="40"/>
        <end position="72"/>
    </location>
</feature>
<organism evidence="2 3">
    <name type="scientific">Colletotrichum phormii</name>
    <dbReference type="NCBI Taxonomy" id="359342"/>
    <lineage>
        <taxon>Eukaryota</taxon>
        <taxon>Fungi</taxon>
        <taxon>Dikarya</taxon>
        <taxon>Ascomycota</taxon>
        <taxon>Pezizomycotina</taxon>
        <taxon>Sordariomycetes</taxon>
        <taxon>Hypocreomycetidae</taxon>
        <taxon>Glomerellales</taxon>
        <taxon>Glomerellaceae</taxon>
        <taxon>Colletotrichum</taxon>
        <taxon>Colletotrichum acutatum species complex</taxon>
    </lineage>
</organism>
<dbReference type="GeneID" id="85474889"/>
<evidence type="ECO:0000313" key="3">
    <source>
        <dbReference type="Proteomes" id="UP001243989"/>
    </source>
</evidence>
<evidence type="ECO:0000256" key="1">
    <source>
        <dbReference type="SAM" id="MobiDB-lite"/>
    </source>
</evidence>